<reference evidence="5 6" key="1">
    <citation type="submission" date="2013-02" db="EMBL/GenBank/DDBJ databases">
        <title>The Genome Sequence of Enterococcus phoeniculicola BAA-412.</title>
        <authorList>
            <consortium name="The Broad Institute Genome Sequencing Platform"/>
            <consortium name="The Broad Institute Genome Sequencing Center for Infectious Disease"/>
            <person name="Earl A.M."/>
            <person name="Gilmore M.S."/>
            <person name="Lebreton F."/>
            <person name="Walker B."/>
            <person name="Young S.K."/>
            <person name="Zeng Q."/>
            <person name="Gargeya S."/>
            <person name="Fitzgerald M."/>
            <person name="Haas B."/>
            <person name="Abouelleil A."/>
            <person name="Alvarado L."/>
            <person name="Arachchi H.M."/>
            <person name="Berlin A.M."/>
            <person name="Chapman S.B."/>
            <person name="Dewar J."/>
            <person name="Goldberg J."/>
            <person name="Griggs A."/>
            <person name="Gujja S."/>
            <person name="Hansen M."/>
            <person name="Howarth C."/>
            <person name="Imamovic A."/>
            <person name="Larimer J."/>
            <person name="McCowan C."/>
            <person name="Murphy C."/>
            <person name="Neiman D."/>
            <person name="Pearson M."/>
            <person name="Priest M."/>
            <person name="Roberts A."/>
            <person name="Saif S."/>
            <person name="Shea T."/>
            <person name="Sisk P."/>
            <person name="Sykes S."/>
            <person name="Wortman J."/>
            <person name="Nusbaum C."/>
            <person name="Birren B."/>
        </authorList>
    </citation>
    <scope>NUCLEOTIDE SEQUENCE [LARGE SCALE GENOMIC DNA]</scope>
    <source>
        <strain evidence="5 6">ATCC BAA-412</strain>
    </source>
</reference>
<evidence type="ECO:0000259" key="4">
    <source>
        <dbReference type="PROSITE" id="PS50893"/>
    </source>
</evidence>
<dbReference type="InterPro" id="IPR017911">
    <property type="entry name" value="MacB-like_ATP-bd"/>
</dbReference>
<gene>
    <name evidence="5" type="ORF">UC3_00457</name>
</gene>
<dbReference type="CDD" id="cd03255">
    <property type="entry name" value="ABC_MJ0796_LolCDE_FtsE"/>
    <property type="match status" value="1"/>
</dbReference>
<dbReference type="eggNOG" id="COG1136">
    <property type="taxonomic scope" value="Bacteria"/>
</dbReference>
<dbReference type="PANTHER" id="PTHR24220">
    <property type="entry name" value="IMPORT ATP-BINDING PROTEIN"/>
    <property type="match status" value="1"/>
</dbReference>
<comment type="caution">
    <text evidence="5">The sequence shown here is derived from an EMBL/GenBank/DDBJ whole genome shotgun (WGS) entry which is preliminary data.</text>
</comment>
<keyword evidence="1" id="KW-0813">Transport</keyword>
<feature type="domain" description="ABC transporter" evidence="4">
    <location>
        <begin position="2"/>
        <end position="229"/>
    </location>
</feature>
<dbReference type="AlphaFoldDB" id="R3X4D5"/>
<dbReference type="PATRIC" id="fig|1158610.3.peg.432"/>
<dbReference type="PANTHER" id="PTHR24220:SF692">
    <property type="entry name" value="ABC TRANSPORTER DOMAIN-CONTAINING PROTEIN"/>
    <property type="match status" value="1"/>
</dbReference>
<evidence type="ECO:0000256" key="1">
    <source>
        <dbReference type="ARBA" id="ARBA00022448"/>
    </source>
</evidence>
<dbReference type="EMBL" id="AJAT01000007">
    <property type="protein sequence ID" value="EOL48905.1"/>
    <property type="molecule type" value="Genomic_DNA"/>
</dbReference>
<dbReference type="GO" id="GO:0016887">
    <property type="term" value="F:ATP hydrolysis activity"/>
    <property type="evidence" value="ECO:0007669"/>
    <property type="project" value="InterPro"/>
</dbReference>
<dbReference type="InterPro" id="IPR027417">
    <property type="entry name" value="P-loop_NTPase"/>
</dbReference>
<protein>
    <recommendedName>
        <fullName evidence="4">ABC transporter domain-containing protein</fullName>
    </recommendedName>
</protein>
<evidence type="ECO:0000256" key="3">
    <source>
        <dbReference type="ARBA" id="ARBA00022840"/>
    </source>
</evidence>
<dbReference type="Gene3D" id="3.40.50.300">
    <property type="entry name" value="P-loop containing nucleotide triphosphate hydrolases"/>
    <property type="match status" value="1"/>
</dbReference>
<name>R3X4D5_9ENTE</name>
<dbReference type="HOGENOM" id="CLU_000604_1_22_9"/>
<dbReference type="Proteomes" id="UP000013785">
    <property type="component" value="Unassembled WGS sequence"/>
</dbReference>
<keyword evidence="2" id="KW-0547">Nucleotide-binding</keyword>
<sequence length="229" mass="25268">MIEASKEPLSIINGVSFTAYEGEFISIVGPSGSGKTTLLHCLFGLTQVSKGTVEIMNTEITKLNLEKKAKMRQTMIGFIFQEYNLLSALPAIENVLIPLRLAKKKIDYEKVNQVLDNLTFTASKQAFVHTLSGGERQKLAIARVLLSENKLVFADEPTGALDSQSRELVFEQLKSLTKMGICVIMVTHDIELAAQTDRTYVLKDGRVVTSLLSPTSTEIFKLLNEKEAG</sequence>
<accession>R3X4D5</accession>
<dbReference type="GO" id="GO:0005524">
    <property type="term" value="F:ATP binding"/>
    <property type="evidence" value="ECO:0007669"/>
    <property type="project" value="UniProtKB-KW"/>
</dbReference>
<dbReference type="InterPro" id="IPR003593">
    <property type="entry name" value="AAA+_ATPase"/>
</dbReference>
<proteinExistence type="predicted"/>
<keyword evidence="6" id="KW-1185">Reference proteome</keyword>
<dbReference type="PROSITE" id="PS50893">
    <property type="entry name" value="ABC_TRANSPORTER_2"/>
    <property type="match status" value="1"/>
</dbReference>
<dbReference type="SUPFAM" id="SSF52540">
    <property type="entry name" value="P-loop containing nucleoside triphosphate hydrolases"/>
    <property type="match status" value="1"/>
</dbReference>
<dbReference type="InterPro" id="IPR015854">
    <property type="entry name" value="ABC_transpr_LolD-like"/>
</dbReference>
<evidence type="ECO:0000313" key="6">
    <source>
        <dbReference type="Proteomes" id="UP000013785"/>
    </source>
</evidence>
<dbReference type="Pfam" id="PF00005">
    <property type="entry name" value="ABC_tran"/>
    <property type="match status" value="1"/>
</dbReference>
<dbReference type="GO" id="GO:0005886">
    <property type="term" value="C:plasma membrane"/>
    <property type="evidence" value="ECO:0007669"/>
    <property type="project" value="TreeGrafter"/>
</dbReference>
<dbReference type="PROSITE" id="PS00211">
    <property type="entry name" value="ABC_TRANSPORTER_1"/>
    <property type="match status" value="1"/>
</dbReference>
<dbReference type="SMART" id="SM00382">
    <property type="entry name" value="AAA"/>
    <property type="match status" value="1"/>
</dbReference>
<dbReference type="InterPro" id="IPR017871">
    <property type="entry name" value="ABC_transporter-like_CS"/>
</dbReference>
<evidence type="ECO:0000313" key="5">
    <source>
        <dbReference type="EMBL" id="EOL48905.1"/>
    </source>
</evidence>
<organism evidence="5 6">
    <name type="scientific">Enterococcus phoeniculicola ATCC BAA-412</name>
    <dbReference type="NCBI Taxonomy" id="1158610"/>
    <lineage>
        <taxon>Bacteria</taxon>
        <taxon>Bacillati</taxon>
        <taxon>Bacillota</taxon>
        <taxon>Bacilli</taxon>
        <taxon>Lactobacillales</taxon>
        <taxon>Enterococcaceae</taxon>
        <taxon>Enterococcus</taxon>
    </lineage>
</organism>
<evidence type="ECO:0000256" key="2">
    <source>
        <dbReference type="ARBA" id="ARBA00022741"/>
    </source>
</evidence>
<dbReference type="InterPro" id="IPR003439">
    <property type="entry name" value="ABC_transporter-like_ATP-bd"/>
</dbReference>
<dbReference type="GO" id="GO:0022857">
    <property type="term" value="F:transmembrane transporter activity"/>
    <property type="evidence" value="ECO:0007669"/>
    <property type="project" value="TreeGrafter"/>
</dbReference>
<keyword evidence="3" id="KW-0067">ATP-binding</keyword>
<dbReference type="STRING" id="154621.RV11_GL000860"/>